<reference evidence="7 8" key="1">
    <citation type="submission" date="2019-02" db="EMBL/GenBank/DDBJ databases">
        <title>Deep-cultivation of Planctomycetes and their phenomic and genomic characterization uncovers novel biology.</title>
        <authorList>
            <person name="Wiegand S."/>
            <person name="Jogler M."/>
            <person name="Boedeker C."/>
            <person name="Pinto D."/>
            <person name="Vollmers J."/>
            <person name="Rivas-Marin E."/>
            <person name="Kohn T."/>
            <person name="Peeters S.H."/>
            <person name="Heuer A."/>
            <person name="Rast P."/>
            <person name="Oberbeckmann S."/>
            <person name="Bunk B."/>
            <person name="Jeske O."/>
            <person name="Meyerdierks A."/>
            <person name="Storesund J.E."/>
            <person name="Kallscheuer N."/>
            <person name="Luecker S."/>
            <person name="Lage O.M."/>
            <person name="Pohl T."/>
            <person name="Merkel B.J."/>
            <person name="Hornburger P."/>
            <person name="Mueller R.-W."/>
            <person name="Bruemmer F."/>
            <person name="Labrenz M."/>
            <person name="Spormann A.M."/>
            <person name="Op den Camp H."/>
            <person name="Overmann J."/>
            <person name="Amann R."/>
            <person name="Jetten M.S.M."/>
            <person name="Mascher T."/>
            <person name="Medema M.H."/>
            <person name="Devos D.P."/>
            <person name="Kaster A.-K."/>
            <person name="Ovreas L."/>
            <person name="Rohde M."/>
            <person name="Galperin M.Y."/>
            <person name="Jogler C."/>
        </authorList>
    </citation>
    <scope>NUCLEOTIDE SEQUENCE [LARGE SCALE GENOMIC DNA]</scope>
    <source>
        <strain evidence="7 8">Pan241w</strain>
    </source>
</reference>
<dbReference type="KEGG" id="gaz:Pan241w_16170"/>
<evidence type="ECO:0000256" key="5">
    <source>
        <dbReference type="ARBA" id="ARBA00023136"/>
    </source>
</evidence>
<gene>
    <name evidence="7" type="ORF">Pan241w_16170</name>
</gene>
<comment type="subcellular location">
    <subcellularLocation>
        <location evidence="1">Cell membrane</location>
        <topology evidence="1">Multi-pass membrane protein</topology>
    </subcellularLocation>
</comment>
<keyword evidence="4 6" id="KW-1133">Transmembrane helix</keyword>
<evidence type="ECO:0000256" key="4">
    <source>
        <dbReference type="ARBA" id="ARBA00022989"/>
    </source>
</evidence>
<dbReference type="GO" id="GO:0005886">
    <property type="term" value="C:plasma membrane"/>
    <property type="evidence" value="ECO:0007669"/>
    <property type="project" value="UniProtKB-SubCell"/>
</dbReference>
<feature type="transmembrane region" description="Helical" evidence="6">
    <location>
        <begin position="176"/>
        <end position="206"/>
    </location>
</feature>
<dbReference type="RefSeq" id="WP_145213324.1">
    <property type="nucleotide sequence ID" value="NZ_CP036269.1"/>
</dbReference>
<evidence type="ECO:0000313" key="7">
    <source>
        <dbReference type="EMBL" id="QDT41554.1"/>
    </source>
</evidence>
<protein>
    <submittedName>
        <fullName evidence="7">Cytochrome c oxidase caa3 assembly factor (Caa3_CtaG)</fullName>
    </submittedName>
</protein>
<proteinExistence type="predicted"/>
<dbReference type="Pfam" id="PF09678">
    <property type="entry name" value="Caa3_CtaG"/>
    <property type="match status" value="1"/>
</dbReference>
<evidence type="ECO:0000256" key="2">
    <source>
        <dbReference type="ARBA" id="ARBA00022475"/>
    </source>
</evidence>
<keyword evidence="5 6" id="KW-0472">Membrane</keyword>
<accession>A0A517RCK8</accession>
<keyword evidence="2" id="KW-1003">Cell membrane</keyword>
<organism evidence="7 8">
    <name type="scientific">Gimesia alba</name>
    <dbReference type="NCBI Taxonomy" id="2527973"/>
    <lineage>
        <taxon>Bacteria</taxon>
        <taxon>Pseudomonadati</taxon>
        <taxon>Planctomycetota</taxon>
        <taxon>Planctomycetia</taxon>
        <taxon>Planctomycetales</taxon>
        <taxon>Planctomycetaceae</taxon>
        <taxon>Gimesia</taxon>
    </lineage>
</organism>
<keyword evidence="3 6" id="KW-0812">Transmembrane</keyword>
<keyword evidence="8" id="KW-1185">Reference proteome</keyword>
<dbReference type="InterPro" id="IPR019108">
    <property type="entry name" value="Caa3_assmbl_CtaG-rel"/>
</dbReference>
<evidence type="ECO:0000313" key="8">
    <source>
        <dbReference type="Proteomes" id="UP000317171"/>
    </source>
</evidence>
<feature type="transmembrane region" description="Helical" evidence="6">
    <location>
        <begin position="110"/>
        <end position="129"/>
    </location>
</feature>
<dbReference type="OrthoDB" id="9771372at2"/>
<feature type="transmembrane region" description="Helical" evidence="6">
    <location>
        <begin position="41"/>
        <end position="62"/>
    </location>
</feature>
<feature type="transmembrane region" description="Helical" evidence="6">
    <location>
        <begin position="141"/>
        <end position="164"/>
    </location>
</feature>
<evidence type="ECO:0000256" key="1">
    <source>
        <dbReference type="ARBA" id="ARBA00004651"/>
    </source>
</evidence>
<sequence length="279" mass="31201">MSSYFDLTSELWKWNSPVWLLVLPLAGLYFLFHQGTSGKRIAAFVFAMFALAMAYVSPIGVLADGYLFSAHVIQHLILLLIVPLFLLLSLSETAMEKLFRNPFMNRLGRVMAVPFLGWLSGLGVMWFWHVPSFCNASTENYALGIFRDATFLLAGLAFWWPIFSPVKRFHLPSSQAVIYLFSACLGCTLLGIYITFTVISVCPAFANPVDRLGILNMLYDQGLTPGMDQRLGGLLMWVPPCSLYVSAIMVILKRWYADMEQIASPNTAGTTGSLREARQ</sequence>
<dbReference type="EMBL" id="CP036269">
    <property type="protein sequence ID" value="QDT41554.1"/>
    <property type="molecule type" value="Genomic_DNA"/>
</dbReference>
<feature type="transmembrane region" description="Helical" evidence="6">
    <location>
        <begin position="234"/>
        <end position="252"/>
    </location>
</feature>
<dbReference type="Proteomes" id="UP000317171">
    <property type="component" value="Chromosome"/>
</dbReference>
<evidence type="ECO:0000256" key="3">
    <source>
        <dbReference type="ARBA" id="ARBA00022692"/>
    </source>
</evidence>
<feature type="transmembrane region" description="Helical" evidence="6">
    <location>
        <begin position="68"/>
        <end position="90"/>
    </location>
</feature>
<dbReference type="AlphaFoldDB" id="A0A517RCK8"/>
<name>A0A517RCK8_9PLAN</name>
<feature type="transmembrane region" description="Helical" evidence="6">
    <location>
        <begin position="12"/>
        <end position="32"/>
    </location>
</feature>
<evidence type="ECO:0000256" key="6">
    <source>
        <dbReference type="SAM" id="Phobius"/>
    </source>
</evidence>